<proteinExistence type="inferred from homology"/>
<reference evidence="4" key="3">
    <citation type="submission" date="2023-05" db="EMBL/GenBank/DDBJ databases">
        <authorList>
            <person name="Smith C.H."/>
        </authorList>
    </citation>
    <scope>NUCLEOTIDE SEQUENCE</scope>
    <source>
        <strain evidence="4">CHS0354</strain>
        <tissue evidence="4">Mantle</tissue>
    </source>
</reference>
<sequence length="298" mass="34826">MSVVTFPDAGGDMIRFLDVDGILYPYVEGADQASAIRASADAIAREDDIILCNYPKSGTHWLWEVICMIQRGSATTIPDIKQNHMIEVISADDLAAIPSPRVLNTHFRFSQLPRDMIKKRCKIVLNLRNPKDLAISFYNHHKNLLNLYRYDGKWENYLSLFNSGKVDYGSFYDYVLDWEQTIHQNPNYPIHVIYYEDMKENSGAEVRKLTKYMGVALSDELIHAIAEKCSFQNMVIDKVGFENEVWRKMWRDEKPLFYRKGEVGDWKNWFTVAQNEEFDKMYAKRMSNSKLKFRFSLP</sequence>
<dbReference type="Proteomes" id="UP001195483">
    <property type="component" value="Unassembled WGS sequence"/>
</dbReference>
<reference evidence="4" key="2">
    <citation type="journal article" date="2021" name="Genome Biol. Evol.">
        <title>Developing a high-quality reference genome for a parasitic bivalve with doubly uniparental inheritance (Bivalvia: Unionida).</title>
        <authorList>
            <person name="Smith C.H."/>
        </authorList>
    </citation>
    <scope>NUCLEOTIDE SEQUENCE</scope>
    <source>
        <strain evidence="4">CHS0354</strain>
        <tissue evidence="4">Mantle</tissue>
    </source>
</reference>
<accession>A0AAE0SFF4</accession>
<dbReference type="SUPFAM" id="SSF52540">
    <property type="entry name" value="P-loop containing nucleoside triphosphate hydrolases"/>
    <property type="match status" value="1"/>
</dbReference>
<name>A0AAE0SFF4_9BIVA</name>
<dbReference type="Gene3D" id="3.40.50.300">
    <property type="entry name" value="P-loop containing nucleotide triphosphate hydrolases"/>
    <property type="match status" value="1"/>
</dbReference>
<dbReference type="AlphaFoldDB" id="A0AAE0SFF4"/>
<dbReference type="InterPro" id="IPR000863">
    <property type="entry name" value="Sulfotransferase_dom"/>
</dbReference>
<evidence type="ECO:0000313" key="4">
    <source>
        <dbReference type="EMBL" id="KAK3590320.1"/>
    </source>
</evidence>
<keyword evidence="2" id="KW-0808">Transferase</keyword>
<evidence type="ECO:0000313" key="5">
    <source>
        <dbReference type="Proteomes" id="UP001195483"/>
    </source>
</evidence>
<comment type="similarity">
    <text evidence="1">Belongs to the sulfotransferase 1 family.</text>
</comment>
<comment type="caution">
    <text evidence="4">The sequence shown here is derived from an EMBL/GenBank/DDBJ whole genome shotgun (WGS) entry which is preliminary data.</text>
</comment>
<organism evidence="4 5">
    <name type="scientific">Potamilus streckersoni</name>
    <dbReference type="NCBI Taxonomy" id="2493646"/>
    <lineage>
        <taxon>Eukaryota</taxon>
        <taxon>Metazoa</taxon>
        <taxon>Spiralia</taxon>
        <taxon>Lophotrochozoa</taxon>
        <taxon>Mollusca</taxon>
        <taxon>Bivalvia</taxon>
        <taxon>Autobranchia</taxon>
        <taxon>Heteroconchia</taxon>
        <taxon>Palaeoheterodonta</taxon>
        <taxon>Unionida</taxon>
        <taxon>Unionoidea</taxon>
        <taxon>Unionidae</taxon>
        <taxon>Ambleminae</taxon>
        <taxon>Lampsilini</taxon>
        <taxon>Potamilus</taxon>
    </lineage>
</organism>
<evidence type="ECO:0000259" key="3">
    <source>
        <dbReference type="Pfam" id="PF00685"/>
    </source>
</evidence>
<protein>
    <recommendedName>
        <fullName evidence="3">Sulfotransferase domain-containing protein</fullName>
    </recommendedName>
</protein>
<keyword evidence="5" id="KW-1185">Reference proteome</keyword>
<evidence type="ECO:0000256" key="2">
    <source>
        <dbReference type="ARBA" id="ARBA00022679"/>
    </source>
</evidence>
<feature type="domain" description="Sulfotransferase" evidence="3">
    <location>
        <begin position="47"/>
        <end position="289"/>
    </location>
</feature>
<evidence type="ECO:0000256" key="1">
    <source>
        <dbReference type="ARBA" id="ARBA00005771"/>
    </source>
</evidence>
<gene>
    <name evidence="4" type="ORF">CHS0354_007711</name>
</gene>
<dbReference type="EMBL" id="JAEAOA010000521">
    <property type="protein sequence ID" value="KAK3590320.1"/>
    <property type="molecule type" value="Genomic_DNA"/>
</dbReference>
<dbReference type="GO" id="GO:0008146">
    <property type="term" value="F:sulfotransferase activity"/>
    <property type="evidence" value="ECO:0007669"/>
    <property type="project" value="InterPro"/>
</dbReference>
<dbReference type="Pfam" id="PF00685">
    <property type="entry name" value="Sulfotransfer_1"/>
    <property type="match status" value="1"/>
</dbReference>
<dbReference type="InterPro" id="IPR027417">
    <property type="entry name" value="P-loop_NTPase"/>
</dbReference>
<reference evidence="4" key="1">
    <citation type="journal article" date="2021" name="Genome Biol. Evol.">
        <title>A High-Quality Reference Genome for a Parasitic Bivalve with Doubly Uniparental Inheritance (Bivalvia: Unionida).</title>
        <authorList>
            <person name="Smith C.H."/>
        </authorList>
    </citation>
    <scope>NUCLEOTIDE SEQUENCE</scope>
    <source>
        <strain evidence="4">CHS0354</strain>
    </source>
</reference>
<dbReference type="PANTHER" id="PTHR11783">
    <property type="entry name" value="SULFOTRANSFERASE SULT"/>
    <property type="match status" value="1"/>
</dbReference>